<evidence type="ECO:0000313" key="2">
    <source>
        <dbReference type="EMBL" id="CAG8962019.1"/>
    </source>
</evidence>
<organism evidence="2 3">
    <name type="scientific">Hymenoscyphus fraxineus</name>
    <dbReference type="NCBI Taxonomy" id="746836"/>
    <lineage>
        <taxon>Eukaryota</taxon>
        <taxon>Fungi</taxon>
        <taxon>Dikarya</taxon>
        <taxon>Ascomycota</taxon>
        <taxon>Pezizomycotina</taxon>
        <taxon>Leotiomycetes</taxon>
        <taxon>Helotiales</taxon>
        <taxon>Helotiaceae</taxon>
        <taxon>Hymenoscyphus</taxon>
    </lineage>
</organism>
<comment type="caution">
    <text evidence="2">The sequence shown here is derived from an EMBL/GenBank/DDBJ whole genome shotgun (WGS) entry which is preliminary data.</text>
</comment>
<keyword evidence="1" id="KW-0732">Signal</keyword>
<dbReference type="Proteomes" id="UP000696280">
    <property type="component" value="Unassembled WGS sequence"/>
</dbReference>
<proteinExistence type="predicted"/>
<protein>
    <submittedName>
        <fullName evidence="2">Uncharacterized protein</fullName>
    </submittedName>
</protein>
<name>A0A9N9LAE8_9HELO</name>
<dbReference type="EMBL" id="CAJVRL010000126">
    <property type="protein sequence ID" value="CAG8962019.1"/>
    <property type="molecule type" value="Genomic_DNA"/>
</dbReference>
<gene>
    <name evidence="2" type="ORF">HYFRA_00014127</name>
</gene>
<keyword evidence="3" id="KW-1185">Reference proteome</keyword>
<evidence type="ECO:0000313" key="3">
    <source>
        <dbReference type="Proteomes" id="UP000696280"/>
    </source>
</evidence>
<evidence type="ECO:0000256" key="1">
    <source>
        <dbReference type="SAM" id="SignalP"/>
    </source>
</evidence>
<sequence>MQLSTIFFTMGLLSITMAQHLTFSLSTALEQDLCAKNFASQTEKLVGHATQAVVDSRCAAVARDNRFVRRYIDIGGTCYEGGGGFKLDCRYNANNTY</sequence>
<reference evidence="2" key="1">
    <citation type="submission" date="2021-07" db="EMBL/GenBank/DDBJ databases">
        <authorList>
            <person name="Durling M."/>
        </authorList>
    </citation>
    <scope>NUCLEOTIDE SEQUENCE</scope>
</reference>
<dbReference type="AlphaFoldDB" id="A0A9N9LAE8"/>
<feature type="signal peptide" evidence="1">
    <location>
        <begin position="1"/>
        <end position="18"/>
    </location>
</feature>
<accession>A0A9N9LAE8</accession>
<feature type="chain" id="PRO_5040113753" evidence="1">
    <location>
        <begin position="19"/>
        <end position="97"/>
    </location>
</feature>